<dbReference type="RefSeq" id="WP_275650463.1">
    <property type="nucleotide sequence ID" value="NZ_JARFVA010000006.1"/>
</dbReference>
<keyword evidence="1" id="KW-0040">ANK repeat</keyword>
<reference evidence="2 3" key="1">
    <citation type="submission" date="2023-03" db="EMBL/GenBank/DDBJ databases">
        <title>Muricauda XX sp. nov. and Muricauda XXX sp. nov., two novel species isolated from Okinawa Trough.</title>
        <authorList>
            <person name="Cao W."/>
            <person name="Deng X."/>
        </authorList>
    </citation>
    <scope>NUCLEOTIDE SEQUENCE [LARGE SCALE GENOMIC DNA]</scope>
    <source>
        <strain evidence="2 3">81s02</strain>
    </source>
</reference>
<dbReference type="EMBL" id="JARFVA010000006">
    <property type="protein sequence ID" value="MDF0708530.1"/>
    <property type="molecule type" value="Genomic_DNA"/>
</dbReference>
<accession>A0ABT5XRU7</accession>
<evidence type="ECO:0008006" key="4">
    <source>
        <dbReference type="Google" id="ProtNLM"/>
    </source>
</evidence>
<dbReference type="SUPFAM" id="SSF48403">
    <property type="entry name" value="Ankyrin repeat"/>
    <property type="match status" value="1"/>
</dbReference>
<name>A0ABT5XRU7_9FLAO</name>
<evidence type="ECO:0000313" key="2">
    <source>
        <dbReference type="EMBL" id="MDF0708530.1"/>
    </source>
</evidence>
<dbReference type="InterPro" id="IPR002110">
    <property type="entry name" value="Ankyrin_rpt"/>
</dbReference>
<evidence type="ECO:0000313" key="3">
    <source>
        <dbReference type="Proteomes" id="UP001217083"/>
    </source>
</evidence>
<proteinExistence type="predicted"/>
<comment type="caution">
    <text evidence="2">The sequence shown here is derived from an EMBL/GenBank/DDBJ whole genome shotgun (WGS) entry which is preliminary data.</text>
</comment>
<feature type="repeat" description="ANK" evidence="1">
    <location>
        <begin position="69"/>
        <end position="101"/>
    </location>
</feature>
<dbReference type="Gene3D" id="1.25.40.20">
    <property type="entry name" value="Ankyrin repeat-containing domain"/>
    <property type="match status" value="1"/>
</dbReference>
<dbReference type="InterPro" id="IPR036770">
    <property type="entry name" value="Ankyrin_rpt-contain_sf"/>
</dbReference>
<organism evidence="2 3">
    <name type="scientific">Flagellimonas okinawensis</name>
    <dbReference type="NCBI Taxonomy" id="3031324"/>
    <lineage>
        <taxon>Bacteria</taxon>
        <taxon>Pseudomonadati</taxon>
        <taxon>Bacteroidota</taxon>
        <taxon>Flavobacteriia</taxon>
        <taxon>Flavobacteriales</taxon>
        <taxon>Flavobacteriaceae</taxon>
        <taxon>Flagellimonas</taxon>
    </lineage>
</organism>
<sequence length="225" mass="26251">MFKFLKKNKNANAVEEMNLIDIPFKTTKKNIHTFFKSIRNHQNDMVKAIVINNKDFVLLTRPDLPKKDNDQTGLQVSFKVENFEIAEFLIQQGADLNHIAETIDEWNMPVLHECIRAVIFQSLTLKKNTDSFEKAFGLLKLMLERGADPNGIDSYGNSCLMRAFLDSRQMIDHPNFNENSGVVEQLKRVFDLLIEKGADKEYSNEKREKVVERIKAFEYEKYNWL</sequence>
<dbReference type="PROSITE" id="PS50088">
    <property type="entry name" value="ANK_REPEAT"/>
    <property type="match status" value="1"/>
</dbReference>
<protein>
    <recommendedName>
        <fullName evidence="4">Ankyrin repeat domain-containing protein</fullName>
    </recommendedName>
</protein>
<gene>
    <name evidence="2" type="ORF">PY091_14995</name>
</gene>
<dbReference type="Proteomes" id="UP001217083">
    <property type="component" value="Unassembled WGS sequence"/>
</dbReference>
<evidence type="ECO:0000256" key="1">
    <source>
        <dbReference type="PROSITE-ProRule" id="PRU00023"/>
    </source>
</evidence>
<keyword evidence="3" id="KW-1185">Reference proteome</keyword>